<evidence type="ECO:0000313" key="5">
    <source>
        <dbReference type="EMBL" id="CUS54207.1"/>
    </source>
</evidence>
<dbReference type="FunFam" id="1.10.8.10:FF:000001">
    <property type="entry name" value="Elongation factor Ts"/>
    <property type="match status" value="1"/>
</dbReference>
<dbReference type="PROSITE" id="PS01127">
    <property type="entry name" value="EF_TS_2"/>
    <property type="match status" value="1"/>
</dbReference>
<dbReference type="InterPro" id="IPR009060">
    <property type="entry name" value="UBA-like_sf"/>
</dbReference>
<proteinExistence type="inferred from homology"/>
<dbReference type="AlphaFoldDB" id="A0A160TTD4"/>
<dbReference type="SUPFAM" id="SSF46934">
    <property type="entry name" value="UBA-like"/>
    <property type="match status" value="1"/>
</dbReference>
<dbReference type="InterPro" id="IPR014039">
    <property type="entry name" value="Transl_elong_EFTs/EF1B_dimer"/>
</dbReference>
<dbReference type="Gene3D" id="1.10.286.20">
    <property type="match status" value="1"/>
</dbReference>
<dbReference type="PANTHER" id="PTHR11741">
    <property type="entry name" value="ELONGATION FACTOR TS"/>
    <property type="match status" value="1"/>
</dbReference>
<feature type="domain" description="Translation elongation factor EFTs/EF1B dimerisation" evidence="4">
    <location>
        <begin position="72"/>
        <end position="273"/>
    </location>
</feature>
<dbReference type="NCBIfam" id="TIGR00116">
    <property type="entry name" value="tsf"/>
    <property type="match status" value="1"/>
</dbReference>
<organism evidence="5">
    <name type="scientific">hydrothermal vent metagenome</name>
    <dbReference type="NCBI Taxonomy" id="652676"/>
    <lineage>
        <taxon>unclassified sequences</taxon>
        <taxon>metagenomes</taxon>
        <taxon>ecological metagenomes</taxon>
    </lineage>
</organism>
<evidence type="ECO:0000256" key="2">
    <source>
        <dbReference type="ARBA" id="ARBA00022768"/>
    </source>
</evidence>
<dbReference type="Gene3D" id="3.30.479.20">
    <property type="entry name" value="Elongation factor Ts, dimerisation domain"/>
    <property type="match status" value="2"/>
</dbReference>
<dbReference type="PROSITE" id="PS01126">
    <property type="entry name" value="EF_TS_1"/>
    <property type="match status" value="1"/>
</dbReference>
<keyword evidence="3" id="KW-0648">Protein biosynthesis</keyword>
<comment type="similarity">
    <text evidence="1">Belongs to the EF-Ts family.</text>
</comment>
<reference evidence="5" key="1">
    <citation type="submission" date="2015-10" db="EMBL/GenBank/DDBJ databases">
        <authorList>
            <person name="Gilbert D.G."/>
        </authorList>
    </citation>
    <scope>NUCLEOTIDE SEQUENCE</scope>
</reference>
<dbReference type="SUPFAM" id="SSF54713">
    <property type="entry name" value="Elongation factor Ts (EF-Ts), dimerisation domain"/>
    <property type="match status" value="2"/>
</dbReference>
<protein>
    <submittedName>
        <fullName evidence="5">Translation elongation factor Ts</fullName>
    </submittedName>
</protein>
<dbReference type="Pfam" id="PF00889">
    <property type="entry name" value="EF_TS"/>
    <property type="match status" value="1"/>
</dbReference>
<evidence type="ECO:0000259" key="4">
    <source>
        <dbReference type="Pfam" id="PF00889"/>
    </source>
</evidence>
<dbReference type="CDD" id="cd14275">
    <property type="entry name" value="UBA_EF-Ts"/>
    <property type="match status" value="1"/>
</dbReference>
<dbReference type="FunFam" id="1.10.286.20:FF:000001">
    <property type="entry name" value="Elongation factor Ts"/>
    <property type="match status" value="1"/>
</dbReference>
<dbReference type="PANTHER" id="PTHR11741:SF0">
    <property type="entry name" value="ELONGATION FACTOR TS, MITOCHONDRIAL"/>
    <property type="match status" value="1"/>
</dbReference>
<dbReference type="GO" id="GO:0003746">
    <property type="term" value="F:translation elongation factor activity"/>
    <property type="evidence" value="ECO:0007669"/>
    <property type="project" value="UniProtKB-KW"/>
</dbReference>
<name>A0A160TTD4_9ZZZZ</name>
<evidence type="ECO:0000256" key="3">
    <source>
        <dbReference type="ARBA" id="ARBA00022917"/>
    </source>
</evidence>
<evidence type="ECO:0000256" key="1">
    <source>
        <dbReference type="ARBA" id="ARBA00005532"/>
    </source>
</evidence>
<dbReference type="InterPro" id="IPR018101">
    <property type="entry name" value="Transl_elong_Ts_CS"/>
</dbReference>
<dbReference type="InterPro" id="IPR001816">
    <property type="entry name" value="Transl_elong_EFTs/EF1B"/>
</dbReference>
<keyword evidence="2 5" id="KW-0251">Elongation factor</keyword>
<dbReference type="HAMAP" id="MF_00050">
    <property type="entry name" value="EF_Ts"/>
    <property type="match status" value="1"/>
</dbReference>
<sequence>MTISAALVKELRERTGAGMMDCKKALTQTDGNIDQGIELLRTLGVASAEKKSGRIAAEGVIVQLISGDNFSGVLVEVNCETDFVAKDNSFKEYSTAVAQCLLAGDQITMEDLEESELHPGISVIQARQELISKIGENISVRRFDRLRSPDGLVAGYLHGGRIGVLVSLDKCEAELGKDIAMHIAASRPICVAENDVPEEVIEAERSIFTAQANESGKSDDIVARMVDGKLKKFMKENTLLGQAYVKDPDITVGDLIAGVDAKVCEMLRYEVGEGLAKRDDDFVAEVMAQASRG</sequence>
<dbReference type="EMBL" id="CZRL01000104">
    <property type="protein sequence ID" value="CUS54207.1"/>
    <property type="molecule type" value="Genomic_DNA"/>
</dbReference>
<dbReference type="Gene3D" id="1.10.8.10">
    <property type="entry name" value="DNA helicase RuvA subunit, C-terminal domain"/>
    <property type="match status" value="1"/>
</dbReference>
<dbReference type="InterPro" id="IPR036402">
    <property type="entry name" value="EF-Ts_dimer_sf"/>
</dbReference>
<dbReference type="GO" id="GO:0005737">
    <property type="term" value="C:cytoplasm"/>
    <property type="evidence" value="ECO:0007669"/>
    <property type="project" value="UniProtKB-ARBA"/>
</dbReference>
<accession>A0A160TTD4</accession>
<gene>
    <name evidence="5" type="ORF">MGWOODY_XGa653</name>
</gene>